<reference evidence="11" key="1">
    <citation type="submission" date="2019-09" db="EMBL/GenBank/DDBJ databases">
        <title>Draft genome information of white flower Hibiscus syriacus.</title>
        <authorList>
            <person name="Kim Y.-M."/>
        </authorList>
    </citation>
    <scope>NUCLEOTIDE SEQUENCE [LARGE SCALE GENOMIC DNA]</scope>
    <source>
        <strain evidence="11">YM2019G1</strain>
    </source>
</reference>
<gene>
    <name evidence="11" type="ORF">F3Y22_tig00111877pilonHSYRG00320</name>
</gene>
<comment type="caution">
    <text evidence="11">The sequence shown here is derived from an EMBL/GenBank/DDBJ whole genome shotgun (WGS) entry which is preliminary data.</text>
</comment>
<dbReference type="GO" id="GO:0003676">
    <property type="term" value="F:nucleic acid binding"/>
    <property type="evidence" value="ECO:0007669"/>
    <property type="project" value="InterPro"/>
</dbReference>
<evidence type="ECO:0000313" key="12">
    <source>
        <dbReference type="Proteomes" id="UP000436088"/>
    </source>
</evidence>
<dbReference type="EMBL" id="VEPZ02001457">
    <property type="protein sequence ID" value="KAE8671996.1"/>
    <property type="molecule type" value="Genomic_DNA"/>
</dbReference>
<feature type="compositionally biased region" description="Acidic residues" evidence="7">
    <location>
        <begin position="773"/>
        <end position="784"/>
    </location>
</feature>
<organism evidence="11 12">
    <name type="scientific">Hibiscus syriacus</name>
    <name type="common">Rose of Sharon</name>
    <dbReference type="NCBI Taxonomy" id="106335"/>
    <lineage>
        <taxon>Eukaryota</taxon>
        <taxon>Viridiplantae</taxon>
        <taxon>Streptophyta</taxon>
        <taxon>Embryophyta</taxon>
        <taxon>Tracheophyta</taxon>
        <taxon>Spermatophyta</taxon>
        <taxon>Magnoliopsida</taxon>
        <taxon>eudicotyledons</taxon>
        <taxon>Gunneridae</taxon>
        <taxon>Pentapetalae</taxon>
        <taxon>rosids</taxon>
        <taxon>malvids</taxon>
        <taxon>Malvales</taxon>
        <taxon>Malvaceae</taxon>
        <taxon>Malvoideae</taxon>
        <taxon>Hibiscus</taxon>
    </lineage>
</organism>
<evidence type="ECO:0000256" key="7">
    <source>
        <dbReference type="SAM" id="MobiDB-lite"/>
    </source>
</evidence>
<keyword evidence="4" id="KW-0508">mRNA splicing</keyword>
<dbReference type="InterPro" id="IPR036322">
    <property type="entry name" value="WD40_repeat_dom_sf"/>
</dbReference>
<dbReference type="FunFam" id="2.130.10.10:FF:000031">
    <property type="entry name" value="Splicing factor 3b subunit 3"/>
    <property type="match status" value="1"/>
</dbReference>
<dbReference type="Gene3D" id="2.130.10.10">
    <property type="entry name" value="YVTN repeat-like/Quinoprotein amine dehydrogenase"/>
    <property type="match status" value="3"/>
</dbReference>
<dbReference type="InterPro" id="IPR015943">
    <property type="entry name" value="WD40/YVTN_repeat-like_dom_sf"/>
</dbReference>
<dbReference type="Pfam" id="PF10433">
    <property type="entry name" value="Beta-prop_RSE1_1st"/>
    <property type="match status" value="1"/>
</dbReference>
<proteinExistence type="inferred from homology"/>
<evidence type="ECO:0000256" key="2">
    <source>
        <dbReference type="ARBA" id="ARBA00022664"/>
    </source>
</evidence>
<dbReference type="Proteomes" id="UP000436088">
    <property type="component" value="Unassembled WGS sequence"/>
</dbReference>
<dbReference type="AlphaFoldDB" id="A0A6A2Y6N7"/>
<feature type="domain" description="RSE1/DDB1/CPSF1 C-terminal" evidence="8">
    <location>
        <begin position="837"/>
        <end position="1077"/>
    </location>
</feature>
<evidence type="ECO:0000313" key="11">
    <source>
        <dbReference type="EMBL" id="KAE8671996.1"/>
    </source>
</evidence>
<keyword evidence="2" id="KW-0507">mRNA processing</keyword>
<comment type="subcellular location">
    <subcellularLocation>
        <location evidence="1">Nucleus</location>
    </subcellularLocation>
</comment>
<dbReference type="InterPro" id="IPR050358">
    <property type="entry name" value="RSE1/DDB1/CFT1"/>
</dbReference>
<dbReference type="PANTHER" id="PTHR10644">
    <property type="entry name" value="DNA REPAIR/RNA PROCESSING CPSF FAMILY"/>
    <property type="match status" value="1"/>
</dbReference>
<keyword evidence="12" id="KW-1185">Reference proteome</keyword>
<evidence type="ECO:0000256" key="5">
    <source>
        <dbReference type="ARBA" id="ARBA00023242"/>
    </source>
</evidence>
<keyword evidence="3" id="KW-0747">Spliceosome</keyword>
<feature type="domain" description="RSE1/DDB1/CPSF1 second beta-propeller" evidence="10">
    <location>
        <begin position="413"/>
        <end position="733"/>
    </location>
</feature>
<accession>A0A6A2Y6N7</accession>
<protein>
    <submittedName>
        <fullName evidence="11">Splicing factor 3B subunit 3</fullName>
    </submittedName>
</protein>
<dbReference type="Pfam" id="PF03178">
    <property type="entry name" value="CPSF_A"/>
    <property type="match status" value="1"/>
</dbReference>
<name>A0A6A2Y6N7_HIBSY</name>
<evidence type="ECO:0000259" key="8">
    <source>
        <dbReference type="Pfam" id="PF03178"/>
    </source>
</evidence>
<comment type="similarity">
    <text evidence="6">Belongs to the RSE1 family.</text>
</comment>
<evidence type="ECO:0000259" key="10">
    <source>
        <dbReference type="Pfam" id="PF23726"/>
    </source>
</evidence>
<feature type="region of interest" description="Disordered" evidence="7">
    <location>
        <begin position="764"/>
        <end position="791"/>
    </location>
</feature>
<evidence type="ECO:0000259" key="9">
    <source>
        <dbReference type="Pfam" id="PF10433"/>
    </source>
</evidence>
<keyword evidence="5" id="KW-0539">Nucleus</keyword>
<evidence type="ECO:0000256" key="4">
    <source>
        <dbReference type="ARBA" id="ARBA00023187"/>
    </source>
</evidence>
<evidence type="ECO:0000256" key="3">
    <source>
        <dbReference type="ARBA" id="ARBA00022728"/>
    </source>
</evidence>
<sequence length="1111" mass="122687">MYLYNLTLQQATGIVSAINGNFSGGKIQEIVVARGKILSLLRPDELGKLHTLHSVEIFGCIRSLAQFRLTGAQKDYIVVGSDSVRIVILEYNKEKNVFDKVHQETFGKSGCRRILPGQYLAIGPKGRAVMIGACEKQKLVYVLNRDTAARLTISSPLEAHKSHQDSTGVAAGEAQKHLTFYELDLGLNHVSRKWSEQVDNGANMLVTVPGGGDGPSGVLVCAENFVIYKNQGHPDIRTVIPRRADLPEERGVLIMSAATHKQKSMFFFLLQTEYGDIFKVTLEHGNDGVTELKIKYFDTIPVTASMCVLKTGFLFAASEFGNHALYQFQAIGDDPDVESSSSTLMETEEGFQPVFFQPRGLKNLVRIDQAESLMPIMDMKIANLFEEETPQIYSLCGRGPRSSLRILRPGLAISEMAVSQLPGVPSAVWTVKKNVNDAFDAYIVVSFANATLVLSIGETVEEVSDSGFLDTTPSLAISLIGDDSLMQVQPNGIRHIREDGRINEWRTPGKRTIVKVGSNGLQVVIALSGGELIYFEVDMTGQLMEVEKHEMSGDVSCLDIAPVPEGRQRSRFLAVGSYDNTIRILSLDPDDCMQALSVQSVSSPPESLLFLEVKASIGGEDGADHPANLFLNAGLQNGVLFRTVVDMITGQLSDSRSRFLGLRAPKLFSVKVRGRPAMLCLSSRPWLGYIHQGHFLLTPLSYEALEFAASFSSDQCAEGVVAVSGDTLRVFTIEQSDKGSYTAEEREAARKECFEAAGMGENGNCTMNQMENGGDDEDKEDPLSDEQYGYPKAESSKWVSCIRVLDPRTATTTCLLELQDNEAAFSVSVCVLFLEDGRSLELLHKTQVEGVPLALCQFQGRLLAAIGSVLRLYDLGKKRLLRKCENKLFPNTIVSIQTYRDRIYVGASKRRDENQLYIFADDVVPRWLTASYHIDFDTMAGADKFGNVYFVRLPQDVSDEIEEDPTGGKIKWEQGRLNGAPDKVEEIVQFHVGDLVTSLQKASLIPGGGECVLYGTVMGSLGALLPFTSRDDVDFFSHLEMHMRQEHPPLCGRDHMAYRSAYFPVKDVIDGDLCEQFPALPLDLQRKIADELDRTPGEILKKLEEVRNKII</sequence>
<dbReference type="InterPro" id="IPR004871">
    <property type="entry name" value="RSE1/DDB1/CPSF1_C"/>
</dbReference>
<dbReference type="InterPro" id="IPR058543">
    <property type="entry name" value="Beta-prop_RSE1/DDB1/CPSF1_2nd"/>
</dbReference>
<dbReference type="GO" id="GO:0008380">
    <property type="term" value="P:RNA splicing"/>
    <property type="evidence" value="ECO:0007669"/>
    <property type="project" value="UniProtKB-KW"/>
</dbReference>
<evidence type="ECO:0000256" key="1">
    <source>
        <dbReference type="ARBA" id="ARBA00004123"/>
    </source>
</evidence>
<dbReference type="InterPro" id="IPR018846">
    <property type="entry name" value="Beta-prop_RSE1/DDB1/CPSF1_1st"/>
</dbReference>
<feature type="domain" description="RSE1/DDB1/CPSF1 first beta-propeller" evidence="9">
    <location>
        <begin position="14"/>
        <end position="338"/>
    </location>
</feature>
<dbReference type="Pfam" id="PF23726">
    <property type="entry name" value="Beta-prop_RSE1_2nd"/>
    <property type="match status" value="1"/>
</dbReference>
<evidence type="ECO:0000256" key="6">
    <source>
        <dbReference type="ARBA" id="ARBA00038266"/>
    </source>
</evidence>
<dbReference type="SUPFAM" id="SSF50978">
    <property type="entry name" value="WD40 repeat-like"/>
    <property type="match status" value="1"/>
</dbReference>
<dbReference type="GO" id="GO:0006397">
    <property type="term" value="P:mRNA processing"/>
    <property type="evidence" value="ECO:0007669"/>
    <property type="project" value="UniProtKB-KW"/>
</dbReference>
<dbReference type="GO" id="GO:0005681">
    <property type="term" value="C:spliceosomal complex"/>
    <property type="evidence" value="ECO:0007669"/>
    <property type="project" value="UniProtKB-KW"/>
</dbReference>